<dbReference type="Proteomes" id="UP001223802">
    <property type="component" value="Chromosome"/>
</dbReference>
<name>A0AA50Q7U5_9GAMM</name>
<keyword evidence="4" id="KW-0249">Electron transport</keyword>
<evidence type="ECO:0000256" key="5">
    <source>
        <dbReference type="ARBA" id="ARBA00023004"/>
    </source>
</evidence>
<dbReference type="CDD" id="cd19945">
    <property type="entry name" value="Fer2_BFD"/>
    <property type="match status" value="1"/>
</dbReference>
<dbReference type="InterPro" id="IPR041854">
    <property type="entry name" value="BFD-like_2Fe2S-bd_dom_sf"/>
</dbReference>
<evidence type="ECO:0000256" key="1">
    <source>
        <dbReference type="ARBA" id="ARBA00022448"/>
    </source>
</evidence>
<comment type="similarity">
    <text evidence="9">Belongs to the Bfd family.</text>
</comment>
<evidence type="ECO:0000313" key="11">
    <source>
        <dbReference type="EMBL" id="WMC10960.1"/>
    </source>
</evidence>
<dbReference type="AlphaFoldDB" id="A0AA50Q7U5"/>
<dbReference type="GO" id="GO:0046872">
    <property type="term" value="F:metal ion binding"/>
    <property type="evidence" value="ECO:0007669"/>
    <property type="project" value="UniProtKB-KW"/>
</dbReference>
<dbReference type="Pfam" id="PF04324">
    <property type="entry name" value="Fer2_BFD"/>
    <property type="match status" value="1"/>
</dbReference>
<sequence>MYVCLCKGITERQLKEAIAEGNTEFMDLKRELGVGSQCGKCIPVALAILAEETAKNAVYYEVA</sequence>
<evidence type="ECO:0000256" key="3">
    <source>
        <dbReference type="ARBA" id="ARBA00022723"/>
    </source>
</evidence>
<reference evidence="11 12" key="1">
    <citation type="submission" date="2023-02" db="EMBL/GenBank/DDBJ databases">
        <title>Complete genome sequence of a novel bacterium Oceanimonas sp. NTOU-MSR1 isolated from marine coast sediment.</title>
        <authorList>
            <person name="Yang H.-T."/>
            <person name="Chen Y.-L."/>
            <person name="Ho Y.-N."/>
        </authorList>
    </citation>
    <scope>NUCLEOTIDE SEQUENCE [LARGE SCALE GENOMIC DNA]</scope>
    <source>
        <strain evidence="11 12">NTOU-MSR1</strain>
    </source>
</reference>
<proteinExistence type="inferred from homology"/>
<feature type="domain" description="BFD-like [2Fe-2S]-binding" evidence="10">
    <location>
        <begin position="2"/>
        <end position="51"/>
    </location>
</feature>
<keyword evidence="12" id="KW-1185">Reference proteome</keyword>
<dbReference type="InterPro" id="IPR007419">
    <property type="entry name" value="BFD-like_2Fe2S-bd_dom"/>
</dbReference>
<evidence type="ECO:0000313" key="12">
    <source>
        <dbReference type="Proteomes" id="UP001223802"/>
    </source>
</evidence>
<evidence type="ECO:0000256" key="8">
    <source>
        <dbReference type="ARBA" id="ARBA00039386"/>
    </source>
</evidence>
<protein>
    <recommendedName>
        <fullName evidence="8">Bacterioferritin-associated ferredoxin</fullName>
    </recommendedName>
</protein>
<dbReference type="RefSeq" id="WP_107851804.1">
    <property type="nucleotide sequence ID" value="NZ_CP118224.1"/>
</dbReference>
<dbReference type="GO" id="GO:0051537">
    <property type="term" value="F:2 iron, 2 sulfur cluster binding"/>
    <property type="evidence" value="ECO:0007669"/>
    <property type="project" value="UniProtKB-KW"/>
</dbReference>
<organism evidence="11 12">
    <name type="scientific">Oceanimonas pelagia</name>
    <dbReference type="NCBI Taxonomy" id="3028314"/>
    <lineage>
        <taxon>Bacteria</taxon>
        <taxon>Pseudomonadati</taxon>
        <taxon>Pseudomonadota</taxon>
        <taxon>Gammaproteobacteria</taxon>
        <taxon>Aeromonadales</taxon>
        <taxon>Aeromonadaceae</taxon>
        <taxon>Oceanimonas</taxon>
    </lineage>
</organism>
<dbReference type="EMBL" id="CP118224">
    <property type="protein sequence ID" value="WMC10960.1"/>
    <property type="molecule type" value="Genomic_DNA"/>
</dbReference>
<evidence type="ECO:0000256" key="9">
    <source>
        <dbReference type="ARBA" id="ARBA00046332"/>
    </source>
</evidence>
<keyword evidence="5" id="KW-0408">Iron</keyword>
<evidence type="ECO:0000256" key="4">
    <source>
        <dbReference type="ARBA" id="ARBA00022982"/>
    </source>
</evidence>
<evidence type="ECO:0000256" key="7">
    <source>
        <dbReference type="ARBA" id="ARBA00034078"/>
    </source>
</evidence>
<accession>A0AA50Q7U5</accession>
<keyword evidence="1" id="KW-0813">Transport</keyword>
<gene>
    <name evidence="11" type="ORF">PU634_00945</name>
</gene>
<dbReference type="PANTHER" id="PTHR37424">
    <property type="entry name" value="BACTERIOFERRITIN-ASSOCIATED FERREDOXIN"/>
    <property type="match status" value="1"/>
</dbReference>
<evidence type="ECO:0000256" key="6">
    <source>
        <dbReference type="ARBA" id="ARBA00023014"/>
    </source>
</evidence>
<dbReference type="Gene3D" id="1.10.10.1100">
    <property type="entry name" value="BFD-like [2Fe-2S]-binding domain"/>
    <property type="match status" value="1"/>
</dbReference>
<evidence type="ECO:0000256" key="2">
    <source>
        <dbReference type="ARBA" id="ARBA00022714"/>
    </source>
</evidence>
<keyword evidence="6" id="KW-0411">Iron-sulfur</keyword>
<comment type="cofactor">
    <cofactor evidence="7">
        <name>[2Fe-2S] cluster</name>
        <dbReference type="ChEBI" id="CHEBI:190135"/>
    </cofactor>
</comment>
<keyword evidence="3" id="KW-0479">Metal-binding</keyword>
<dbReference type="KEGG" id="ope:PU634_00945"/>
<dbReference type="InterPro" id="IPR052371">
    <property type="entry name" value="BFD-associated_ferredoxin"/>
</dbReference>
<dbReference type="PANTHER" id="PTHR37424:SF1">
    <property type="entry name" value="BACTERIOFERRITIN-ASSOCIATED FERREDOXIN"/>
    <property type="match status" value="1"/>
</dbReference>
<keyword evidence="2" id="KW-0001">2Fe-2S</keyword>
<evidence type="ECO:0000259" key="10">
    <source>
        <dbReference type="Pfam" id="PF04324"/>
    </source>
</evidence>